<protein>
    <submittedName>
        <fullName evidence="1">Uncharacterized protein</fullName>
    </submittedName>
</protein>
<dbReference type="OrthoDB" id="2501294at2759"/>
<dbReference type="VEuPathDB" id="FungiDB:VP01_1324g6"/>
<dbReference type="AlphaFoldDB" id="A0A0L6VMK2"/>
<comment type="caution">
    <text evidence="1">The sequence shown here is derived from an EMBL/GenBank/DDBJ whole genome shotgun (WGS) entry which is preliminary data.</text>
</comment>
<name>A0A0L6VMK2_9BASI</name>
<reference evidence="1 2" key="1">
    <citation type="submission" date="2015-08" db="EMBL/GenBank/DDBJ databases">
        <title>Next Generation Sequencing and Analysis of the Genome of Puccinia sorghi L Schw, the Causal Agent of Maize Common Rust.</title>
        <authorList>
            <person name="Rochi L."/>
            <person name="Burguener G."/>
            <person name="Darino M."/>
            <person name="Turjanski A."/>
            <person name="Kreff E."/>
            <person name="Dieguez M.J."/>
            <person name="Sacco F."/>
        </authorList>
    </citation>
    <scope>NUCLEOTIDE SEQUENCE [LARGE SCALE GENOMIC DNA]</scope>
    <source>
        <strain evidence="1 2">RO10H11247</strain>
    </source>
</reference>
<dbReference type="STRING" id="27349.A0A0L6VMK2"/>
<evidence type="ECO:0000313" key="1">
    <source>
        <dbReference type="EMBL" id="KNZ62011.1"/>
    </source>
</evidence>
<sequence>MQVPGHPLVTSNGGGVYQYNEDIPGINSKPFVRVIAAVGNGCDQNGVPCTAAEFSLVSGITSADITLIPPHQYNKSLRITLSNSQSKECRSADCPGAFHTDGNDALYQIQESNNPSSSITLDFCI</sequence>
<gene>
    <name evidence="1" type="ORF">VP01_1324g6</name>
</gene>
<proteinExistence type="predicted"/>
<evidence type="ECO:0000313" key="2">
    <source>
        <dbReference type="Proteomes" id="UP000037035"/>
    </source>
</evidence>
<organism evidence="1 2">
    <name type="scientific">Puccinia sorghi</name>
    <dbReference type="NCBI Taxonomy" id="27349"/>
    <lineage>
        <taxon>Eukaryota</taxon>
        <taxon>Fungi</taxon>
        <taxon>Dikarya</taxon>
        <taxon>Basidiomycota</taxon>
        <taxon>Pucciniomycotina</taxon>
        <taxon>Pucciniomycetes</taxon>
        <taxon>Pucciniales</taxon>
        <taxon>Pucciniaceae</taxon>
        <taxon>Puccinia</taxon>
    </lineage>
</organism>
<keyword evidence="2" id="KW-1185">Reference proteome</keyword>
<accession>A0A0L6VMK2</accession>
<dbReference type="EMBL" id="LAVV01003610">
    <property type="protein sequence ID" value="KNZ62011.1"/>
    <property type="molecule type" value="Genomic_DNA"/>
</dbReference>
<dbReference type="Proteomes" id="UP000037035">
    <property type="component" value="Unassembled WGS sequence"/>
</dbReference>